<dbReference type="AlphaFoldDB" id="A0A6J7NW92"/>
<protein>
    <submittedName>
        <fullName evidence="3">Unannotated protein</fullName>
    </submittedName>
</protein>
<evidence type="ECO:0000313" key="3">
    <source>
        <dbReference type="EMBL" id="CAB4995079.1"/>
    </source>
</evidence>
<name>A0A6J7NW92_9ZZZZ</name>
<dbReference type="InterPro" id="IPR028087">
    <property type="entry name" value="Tad_N"/>
</dbReference>
<organism evidence="3">
    <name type="scientific">freshwater metagenome</name>
    <dbReference type="NCBI Taxonomy" id="449393"/>
    <lineage>
        <taxon>unclassified sequences</taxon>
        <taxon>metagenomes</taxon>
        <taxon>ecological metagenomes</taxon>
    </lineage>
</organism>
<accession>A0A6J7NW92</accession>
<dbReference type="EMBL" id="CAFBOZ010000027">
    <property type="protein sequence ID" value="CAB4995079.1"/>
    <property type="molecule type" value="Genomic_DNA"/>
</dbReference>
<evidence type="ECO:0000259" key="2">
    <source>
        <dbReference type="Pfam" id="PF13400"/>
    </source>
</evidence>
<reference evidence="3" key="1">
    <citation type="submission" date="2020-05" db="EMBL/GenBank/DDBJ databases">
        <authorList>
            <person name="Chiriac C."/>
            <person name="Salcher M."/>
            <person name="Ghai R."/>
            <person name="Kavagutti S V."/>
        </authorList>
    </citation>
    <scope>NUCLEOTIDE SEQUENCE</scope>
</reference>
<sequence>MRGEAGTRGDRGAVAILVALTLTPVLLGAAALGVDVARWFAVLERVQRAADASALAAAPQWLTDRPAARAAALDAARRNGFASDVRTRVTLATADSPGTVRVTITTRVNNPLGALLGTPTRELTRSAEATYAHAVAMGSTCNLFGNEPDPATGTGSDPADGSGSAMSSLCPMGRRPHFWATVAGPDTSKLEGDRYATRWCNPGNSGCSPPRNTEYAGALAGPAGPAGPAGDGSSSYFFRVSVRRPVASISVQVFDPAFVDVGNWCERMPRTSGSDPSWPGPNRANPFVTDADRRYAFGSPASSPSSSGDFCTGDFAFNAPGTPAESAGLPVTTSMSVHSPHASGDPWSAPVIAACVRQYPSWSMSPDALRVALTASTRAARALQRVFRQWVTVCTVRAPQVGDYYLQVRTNVLAGSATAARMTDPREDSGASGGGLNRFAIRVDSPGDEEAVTLSAVERMAVYANLAGGATTFLLARVPSASAGSTLRVELFDIGDAVGTTSLRLLPPPAASGRWVDSCSAAGDVRGSVRDPVPLAGCRLGGIGAETGFNGRVQRIDVTIPGDYRCRDDTPTDCWFRVEINYAGLAYDTTTWTAILEGDPVRLVR</sequence>
<gene>
    <name evidence="3" type="ORF">UFOPK3992_00301</name>
</gene>
<feature type="region of interest" description="Disordered" evidence="1">
    <location>
        <begin position="146"/>
        <end position="167"/>
    </location>
</feature>
<dbReference type="Pfam" id="PF13400">
    <property type="entry name" value="Tad"/>
    <property type="match status" value="1"/>
</dbReference>
<feature type="domain" description="Putative Flp pilus-assembly TadG-like N-terminal" evidence="2">
    <location>
        <begin position="12"/>
        <end position="58"/>
    </location>
</feature>
<proteinExistence type="predicted"/>
<evidence type="ECO:0000256" key="1">
    <source>
        <dbReference type="SAM" id="MobiDB-lite"/>
    </source>
</evidence>